<reference evidence="1" key="1">
    <citation type="submission" date="2021-01" db="EMBL/GenBank/DDBJ databases">
        <title>Whole genome shotgun sequence of Spirilliplanes yamanashiensis NBRC 15828.</title>
        <authorList>
            <person name="Komaki H."/>
            <person name="Tamura T."/>
        </authorList>
    </citation>
    <scope>NUCLEOTIDE SEQUENCE</scope>
    <source>
        <strain evidence="1">NBRC 15828</strain>
    </source>
</reference>
<sequence length="129" mass="13059">MPTPWTHADAWVLASLAGTSADNSCALSEVVARADALNHAVLTEPEFTTALARLAAAGLAVAGPDGYALTPAGAALYEDRAGKGGWAESLPVGLRGHGEPPAAEPLALPPGDFDRAVADYQAAVERALS</sequence>
<dbReference type="EMBL" id="BOOY01000016">
    <property type="protein sequence ID" value="GIJ02940.1"/>
    <property type="molecule type" value="Genomic_DNA"/>
</dbReference>
<comment type="caution">
    <text evidence="1">The sequence shown here is derived from an EMBL/GenBank/DDBJ whole genome shotgun (WGS) entry which is preliminary data.</text>
</comment>
<name>A0A8J4DJF5_9ACTN</name>
<protein>
    <submittedName>
        <fullName evidence="1">Uncharacterized protein</fullName>
    </submittedName>
</protein>
<dbReference type="AlphaFoldDB" id="A0A8J4DJF5"/>
<accession>A0A8J4DJF5</accession>
<dbReference type="RefSeq" id="WP_203938220.1">
    <property type="nucleotide sequence ID" value="NZ_BAAAGJ010000005.1"/>
</dbReference>
<evidence type="ECO:0000313" key="2">
    <source>
        <dbReference type="Proteomes" id="UP000652013"/>
    </source>
</evidence>
<keyword evidence="2" id="KW-1185">Reference proteome</keyword>
<organism evidence="1 2">
    <name type="scientific">Spirilliplanes yamanashiensis</name>
    <dbReference type="NCBI Taxonomy" id="42233"/>
    <lineage>
        <taxon>Bacteria</taxon>
        <taxon>Bacillati</taxon>
        <taxon>Actinomycetota</taxon>
        <taxon>Actinomycetes</taxon>
        <taxon>Micromonosporales</taxon>
        <taxon>Micromonosporaceae</taxon>
        <taxon>Spirilliplanes</taxon>
    </lineage>
</organism>
<proteinExistence type="predicted"/>
<dbReference type="Proteomes" id="UP000652013">
    <property type="component" value="Unassembled WGS sequence"/>
</dbReference>
<gene>
    <name evidence="1" type="ORF">Sya03_22920</name>
</gene>
<evidence type="ECO:0000313" key="1">
    <source>
        <dbReference type="EMBL" id="GIJ02940.1"/>
    </source>
</evidence>